<sequence>MTEDAVTNPFEDEDGAYLVLVNDEGQHSLWPAFAEVPAGWTVAHPEDTRRACLDYVEQNWTDLRPKSLMESMAADPT</sequence>
<evidence type="ECO:0000313" key="3">
    <source>
        <dbReference type="Proteomes" id="UP001056079"/>
    </source>
</evidence>
<dbReference type="Pfam" id="PF03621">
    <property type="entry name" value="MbtH"/>
    <property type="match status" value="1"/>
</dbReference>
<evidence type="ECO:0000259" key="1">
    <source>
        <dbReference type="SMART" id="SM00923"/>
    </source>
</evidence>
<keyword evidence="3" id="KW-1185">Reference proteome</keyword>
<organism evidence="2 3">
    <name type="scientific">Streptomyces filamentosus</name>
    <name type="common">Streptomyces roseosporus</name>
    <dbReference type="NCBI Taxonomy" id="67294"/>
    <lineage>
        <taxon>Bacteria</taxon>
        <taxon>Bacillati</taxon>
        <taxon>Actinomycetota</taxon>
        <taxon>Actinomycetes</taxon>
        <taxon>Kitasatosporales</taxon>
        <taxon>Streptomycetaceae</taxon>
        <taxon>Streptomyces</taxon>
    </lineage>
</organism>
<proteinExistence type="predicted"/>
<feature type="domain" description="MbtH-like" evidence="1">
    <location>
        <begin position="8"/>
        <end position="58"/>
    </location>
</feature>
<dbReference type="SUPFAM" id="SSF160582">
    <property type="entry name" value="MbtH-like"/>
    <property type="match status" value="1"/>
</dbReference>
<dbReference type="InterPro" id="IPR038020">
    <property type="entry name" value="MbtH-like_sf"/>
</dbReference>
<dbReference type="EMBL" id="CP098609">
    <property type="protein sequence ID" value="USC45392.1"/>
    <property type="molecule type" value="Genomic_DNA"/>
</dbReference>
<dbReference type="SMART" id="SM00923">
    <property type="entry name" value="MbtH"/>
    <property type="match status" value="1"/>
</dbReference>
<dbReference type="InterPro" id="IPR005153">
    <property type="entry name" value="MbtH-like_dom"/>
</dbReference>
<gene>
    <name evidence="2" type="ORF">K7395_00970</name>
</gene>
<dbReference type="PANTHER" id="PTHR38444">
    <property type="entry name" value="ENTEROBACTIN BIOSYNTHESIS PROTEIN YBDZ"/>
    <property type="match status" value="1"/>
</dbReference>
<dbReference type="PANTHER" id="PTHR38444:SF1">
    <property type="entry name" value="ENTEROBACTIN BIOSYNTHESIS PROTEIN YBDZ"/>
    <property type="match status" value="1"/>
</dbReference>
<protein>
    <submittedName>
        <fullName evidence="2">MbtH family protein</fullName>
    </submittedName>
</protein>
<accession>A0ABY4UP18</accession>
<dbReference type="Gene3D" id="3.90.820.10">
    <property type="entry name" value="Structural Genomics, Unknown Function 30-nov-00 1gh9 Mol_id"/>
    <property type="match status" value="1"/>
</dbReference>
<evidence type="ECO:0000313" key="2">
    <source>
        <dbReference type="EMBL" id="USC45392.1"/>
    </source>
</evidence>
<name>A0ABY4UP18_STRFL</name>
<dbReference type="Proteomes" id="UP001056079">
    <property type="component" value="Chromosome"/>
</dbReference>
<reference evidence="2" key="1">
    <citation type="submission" date="2021-08" db="EMBL/GenBank/DDBJ databases">
        <title>DNA methylation of m4C regulates biosynthesis of daptomycin in Streptomyces roseosporus L30.</title>
        <authorList>
            <person name="Fang J.-L."/>
        </authorList>
    </citation>
    <scope>NUCLEOTIDE SEQUENCE</scope>
    <source>
        <strain evidence="2">L30</strain>
    </source>
</reference>
<dbReference type="InterPro" id="IPR037407">
    <property type="entry name" value="MLP_fam"/>
</dbReference>